<evidence type="ECO:0000256" key="4">
    <source>
        <dbReference type="ARBA" id="ARBA00022989"/>
    </source>
</evidence>
<dbReference type="GO" id="GO:0016020">
    <property type="term" value="C:membrane"/>
    <property type="evidence" value="ECO:0007669"/>
    <property type="project" value="UniProtKB-SubCell"/>
</dbReference>
<dbReference type="Proteomes" id="UP000436088">
    <property type="component" value="Unassembled WGS sequence"/>
</dbReference>
<dbReference type="InterPro" id="IPR007770">
    <property type="entry name" value="DMP"/>
</dbReference>
<accession>A0A6A2WXV4</accession>
<organism evidence="7 8">
    <name type="scientific">Hibiscus syriacus</name>
    <name type="common">Rose of Sharon</name>
    <dbReference type="NCBI Taxonomy" id="106335"/>
    <lineage>
        <taxon>Eukaryota</taxon>
        <taxon>Viridiplantae</taxon>
        <taxon>Streptophyta</taxon>
        <taxon>Embryophyta</taxon>
        <taxon>Tracheophyta</taxon>
        <taxon>Spermatophyta</taxon>
        <taxon>Magnoliopsida</taxon>
        <taxon>eudicotyledons</taxon>
        <taxon>Gunneridae</taxon>
        <taxon>Pentapetalae</taxon>
        <taxon>rosids</taxon>
        <taxon>malvids</taxon>
        <taxon>Malvales</taxon>
        <taxon>Malvaceae</taxon>
        <taxon>Malvoideae</taxon>
        <taxon>Hibiscus</taxon>
    </lineage>
</organism>
<dbReference type="AlphaFoldDB" id="A0A6A2WXV4"/>
<dbReference type="EMBL" id="VEPZ02001733">
    <property type="protein sequence ID" value="KAE8660105.1"/>
    <property type="molecule type" value="Genomic_DNA"/>
</dbReference>
<evidence type="ECO:0000313" key="8">
    <source>
        <dbReference type="Proteomes" id="UP000436088"/>
    </source>
</evidence>
<sequence>MAIHFLCSKMGNFVKFLPTGTVFIFNFLNPIFTDYGNCKTPLNKYSTTILIFLCGFSCVFSCFTDSYRDGHGKTRYGIATFKGLWPPPLPSESVNSSSYKLRFSDFVHAFFSSIVFTVLVLLEPSTVKCFYPSLSTSSNALICLTVLPLVTLIVSMAFMCFPNKRHGLGYPSIEHSSNKTNLLLPG</sequence>
<comment type="subcellular location">
    <subcellularLocation>
        <location evidence="1">Membrane</location>
        <topology evidence="1">Multi-pass membrane protein</topology>
    </subcellularLocation>
</comment>
<dbReference type="GO" id="GO:0010256">
    <property type="term" value="P:endomembrane system organization"/>
    <property type="evidence" value="ECO:0007669"/>
    <property type="project" value="TreeGrafter"/>
</dbReference>
<proteinExistence type="inferred from homology"/>
<evidence type="ECO:0000256" key="5">
    <source>
        <dbReference type="ARBA" id="ARBA00023136"/>
    </source>
</evidence>
<evidence type="ECO:0000256" key="2">
    <source>
        <dbReference type="ARBA" id="ARBA00008707"/>
    </source>
</evidence>
<keyword evidence="8" id="KW-1185">Reference proteome</keyword>
<feature type="transmembrane region" description="Helical" evidence="6">
    <location>
        <begin position="139"/>
        <end position="161"/>
    </location>
</feature>
<feature type="transmembrane region" description="Helical" evidence="6">
    <location>
        <begin position="106"/>
        <end position="127"/>
    </location>
</feature>
<dbReference type="Pfam" id="PF05078">
    <property type="entry name" value="DUF679"/>
    <property type="match status" value="1"/>
</dbReference>
<evidence type="ECO:0000313" key="7">
    <source>
        <dbReference type="EMBL" id="KAE8660105.1"/>
    </source>
</evidence>
<keyword evidence="5 6" id="KW-0472">Membrane</keyword>
<keyword evidence="4 6" id="KW-1133">Transmembrane helix</keyword>
<gene>
    <name evidence="7" type="ORF">F3Y22_tig00116958pilonHSYRG00080</name>
</gene>
<comment type="caution">
    <text evidence="7">The sequence shown here is derived from an EMBL/GenBank/DDBJ whole genome shotgun (WGS) entry which is preliminary data.</text>
</comment>
<protein>
    <submittedName>
        <fullName evidence="7">DUF679 domain membrane protein 2</fullName>
    </submittedName>
</protein>
<dbReference type="PANTHER" id="PTHR31621">
    <property type="entry name" value="PROTEIN DMP3"/>
    <property type="match status" value="1"/>
</dbReference>
<feature type="transmembrane region" description="Helical" evidence="6">
    <location>
        <begin position="12"/>
        <end position="33"/>
    </location>
</feature>
<dbReference type="GO" id="GO:0005737">
    <property type="term" value="C:cytoplasm"/>
    <property type="evidence" value="ECO:0007669"/>
    <property type="project" value="UniProtKB-ARBA"/>
</dbReference>
<reference evidence="7" key="1">
    <citation type="submission" date="2019-09" db="EMBL/GenBank/DDBJ databases">
        <title>Draft genome information of white flower Hibiscus syriacus.</title>
        <authorList>
            <person name="Kim Y.-M."/>
        </authorList>
    </citation>
    <scope>NUCLEOTIDE SEQUENCE [LARGE SCALE GENOMIC DNA]</scope>
    <source>
        <strain evidence="7">YM2019G1</strain>
    </source>
</reference>
<comment type="similarity">
    <text evidence="2">Belongs to the plant DMP1 protein family.</text>
</comment>
<evidence type="ECO:0000256" key="6">
    <source>
        <dbReference type="SAM" id="Phobius"/>
    </source>
</evidence>
<keyword evidence="3 6" id="KW-0812">Transmembrane</keyword>
<name>A0A6A2WXV4_HIBSY</name>
<feature type="transmembrane region" description="Helical" evidence="6">
    <location>
        <begin position="45"/>
        <end position="63"/>
    </location>
</feature>
<dbReference type="PANTHER" id="PTHR31621:SF34">
    <property type="entry name" value="DOMAIN MEMBRANE PROTEIN 2, PUTATIVE-RELATED"/>
    <property type="match status" value="1"/>
</dbReference>
<evidence type="ECO:0000256" key="3">
    <source>
        <dbReference type="ARBA" id="ARBA00022692"/>
    </source>
</evidence>
<evidence type="ECO:0000256" key="1">
    <source>
        <dbReference type="ARBA" id="ARBA00004141"/>
    </source>
</evidence>